<dbReference type="InterPro" id="IPR003439">
    <property type="entry name" value="ABC_transporter-like_ATP-bd"/>
</dbReference>
<dbReference type="InterPro" id="IPR050166">
    <property type="entry name" value="ABC_transporter_ATP-bind"/>
</dbReference>
<dbReference type="GO" id="GO:0016887">
    <property type="term" value="F:ATP hydrolysis activity"/>
    <property type="evidence" value="ECO:0007669"/>
    <property type="project" value="InterPro"/>
</dbReference>
<proteinExistence type="predicted"/>
<dbReference type="CDD" id="cd03293">
    <property type="entry name" value="ABC_NrtD_SsuB_transporters"/>
    <property type="match status" value="1"/>
</dbReference>
<dbReference type="Proteomes" id="UP000307943">
    <property type="component" value="Unassembled WGS sequence"/>
</dbReference>
<dbReference type="InterPro" id="IPR003593">
    <property type="entry name" value="AAA+_ATPase"/>
</dbReference>
<protein>
    <submittedName>
        <fullName evidence="5">ABC transporter ATP-binding protein</fullName>
    </submittedName>
</protein>
<feature type="domain" description="ABC transporter" evidence="4">
    <location>
        <begin position="5"/>
        <end position="236"/>
    </location>
</feature>
<evidence type="ECO:0000256" key="1">
    <source>
        <dbReference type="ARBA" id="ARBA00022448"/>
    </source>
</evidence>
<dbReference type="PROSITE" id="PS00211">
    <property type="entry name" value="ABC_TRANSPORTER_1"/>
    <property type="match status" value="1"/>
</dbReference>
<name>A0A5C4T4A5_9BACL</name>
<evidence type="ECO:0000256" key="3">
    <source>
        <dbReference type="ARBA" id="ARBA00022840"/>
    </source>
</evidence>
<dbReference type="GO" id="GO:0005524">
    <property type="term" value="F:ATP binding"/>
    <property type="evidence" value="ECO:0007669"/>
    <property type="project" value="UniProtKB-KW"/>
</dbReference>
<dbReference type="EMBL" id="VDCQ01000048">
    <property type="protein sequence ID" value="TNJ63137.1"/>
    <property type="molecule type" value="Genomic_DNA"/>
</dbReference>
<dbReference type="RefSeq" id="WP_139605443.1">
    <property type="nucleotide sequence ID" value="NZ_VDCQ01000048.1"/>
</dbReference>
<dbReference type="OrthoDB" id="18967at2"/>
<evidence type="ECO:0000259" key="4">
    <source>
        <dbReference type="PROSITE" id="PS50893"/>
    </source>
</evidence>
<keyword evidence="1" id="KW-0813">Transport</keyword>
<dbReference type="InterPro" id="IPR017871">
    <property type="entry name" value="ABC_transporter-like_CS"/>
</dbReference>
<dbReference type="SMART" id="SM00382">
    <property type="entry name" value="AAA"/>
    <property type="match status" value="1"/>
</dbReference>
<dbReference type="AlphaFoldDB" id="A0A5C4T4A5"/>
<sequence length="263" mass="28744">MKPAVGIRDLTHVYVSGKGAFVALERVGFTLEAGEFVSLVGPSGCGKTTILSIIAGLIEPTEGNVEIGGRPVVGPSHKVGYMLQHDYLFPWRTILANSLIGLELHGKVTGEQRKEAVRLLAEMGLEDVAGKYPGQLSGGMRQRVALVRTLVTSPDILLLDEPFSALDYQTKLVLEQLVSETLKARRKSAVLVTHDITEAIAMSDKVIVMDRGPGRVRRELAVPEPIREASPMKAREMPGFHALFNEIWGELEEMEARRGGHDD</sequence>
<keyword evidence="6" id="KW-1185">Reference proteome</keyword>
<organism evidence="5 6">
    <name type="scientific">Paenibacillus hemerocallicola</name>
    <dbReference type="NCBI Taxonomy" id="1172614"/>
    <lineage>
        <taxon>Bacteria</taxon>
        <taxon>Bacillati</taxon>
        <taxon>Bacillota</taxon>
        <taxon>Bacilli</taxon>
        <taxon>Bacillales</taxon>
        <taxon>Paenibacillaceae</taxon>
        <taxon>Paenibacillus</taxon>
    </lineage>
</organism>
<dbReference type="PROSITE" id="PS50893">
    <property type="entry name" value="ABC_TRANSPORTER_2"/>
    <property type="match status" value="1"/>
</dbReference>
<dbReference type="Pfam" id="PF00005">
    <property type="entry name" value="ABC_tran"/>
    <property type="match status" value="1"/>
</dbReference>
<dbReference type="Gene3D" id="3.40.50.300">
    <property type="entry name" value="P-loop containing nucleotide triphosphate hydrolases"/>
    <property type="match status" value="1"/>
</dbReference>
<dbReference type="PANTHER" id="PTHR42788:SF21">
    <property type="entry name" value="ABC TRANSPORTER ATP-BINDING PROTEIN"/>
    <property type="match status" value="1"/>
</dbReference>
<keyword evidence="3 5" id="KW-0067">ATP-binding</keyword>
<dbReference type="InterPro" id="IPR027417">
    <property type="entry name" value="P-loop_NTPase"/>
</dbReference>
<keyword evidence="2" id="KW-0547">Nucleotide-binding</keyword>
<dbReference type="SUPFAM" id="SSF52540">
    <property type="entry name" value="P-loop containing nucleoside triphosphate hydrolases"/>
    <property type="match status" value="1"/>
</dbReference>
<reference evidence="5 6" key="1">
    <citation type="submission" date="2019-05" db="EMBL/GenBank/DDBJ databases">
        <title>We sequenced the genome of Paenibacillus hemerocallicola KCTC 33185 for further insight into its adaptation and study the phylogeny of Paenibacillus.</title>
        <authorList>
            <person name="Narsing Rao M.P."/>
        </authorList>
    </citation>
    <scope>NUCLEOTIDE SEQUENCE [LARGE SCALE GENOMIC DNA]</scope>
    <source>
        <strain evidence="5 6">KCTC 33185</strain>
    </source>
</reference>
<evidence type="ECO:0000313" key="5">
    <source>
        <dbReference type="EMBL" id="TNJ63137.1"/>
    </source>
</evidence>
<evidence type="ECO:0000313" key="6">
    <source>
        <dbReference type="Proteomes" id="UP000307943"/>
    </source>
</evidence>
<dbReference type="PANTHER" id="PTHR42788">
    <property type="entry name" value="TAURINE IMPORT ATP-BINDING PROTEIN-RELATED"/>
    <property type="match status" value="1"/>
</dbReference>
<comment type="caution">
    <text evidence="5">The sequence shown here is derived from an EMBL/GenBank/DDBJ whole genome shotgun (WGS) entry which is preliminary data.</text>
</comment>
<gene>
    <name evidence="5" type="ORF">FE784_27260</name>
</gene>
<accession>A0A5C4T4A5</accession>
<evidence type="ECO:0000256" key="2">
    <source>
        <dbReference type="ARBA" id="ARBA00022741"/>
    </source>
</evidence>